<evidence type="ECO:0000313" key="2">
    <source>
        <dbReference type="Proteomes" id="UP000005426"/>
    </source>
</evidence>
<dbReference type="AlphaFoldDB" id="G9P6G0"/>
<evidence type="ECO:0000313" key="1">
    <source>
        <dbReference type="EMBL" id="EHK42275.1"/>
    </source>
</evidence>
<dbReference type="GeneID" id="25785781"/>
<dbReference type="Proteomes" id="UP000005426">
    <property type="component" value="Unassembled WGS sequence"/>
</dbReference>
<keyword evidence="2" id="KW-1185">Reference proteome</keyword>
<comment type="caution">
    <text evidence="1">The sequence shown here is derived from an EMBL/GenBank/DDBJ whole genome shotgun (WGS) entry which is preliminary data.</text>
</comment>
<gene>
    <name evidence="1" type="ORF">TRIATDRAFT_83985</name>
</gene>
<accession>G9P6G0</accession>
<organism evidence="1 2">
    <name type="scientific">Hypocrea atroviridis (strain ATCC 20476 / IMI 206040)</name>
    <name type="common">Trichoderma atroviride</name>
    <dbReference type="NCBI Taxonomy" id="452589"/>
    <lineage>
        <taxon>Eukaryota</taxon>
        <taxon>Fungi</taxon>
        <taxon>Dikarya</taxon>
        <taxon>Ascomycota</taxon>
        <taxon>Pezizomycotina</taxon>
        <taxon>Sordariomycetes</taxon>
        <taxon>Hypocreomycetidae</taxon>
        <taxon>Hypocreales</taxon>
        <taxon>Hypocreaceae</taxon>
        <taxon>Trichoderma</taxon>
    </lineage>
</organism>
<name>G9P6G0_HYPAI</name>
<dbReference type="EMBL" id="ABDG02000027">
    <property type="protein sequence ID" value="EHK42275.1"/>
    <property type="molecule type" value="Genomic_DNA"/>
</dbReference>
<dbReference type="eggNOG" id="ENOG502SUPJ">
    <property type="taxonomic scope" value="Eukaryota"/>
</dbReference>
<dbReference type="KEGG" id="tatv:25785781"/>
<sequence length="188" mass="20425">MGQGSEIFFPPIFEQFLMFLLYPPCSTYRKDVDRFIIPQFYQLILSSPPFNLSSRNGRVYPLAYGSSTDSIVDITYNQGCNGSVLAIITLAIGLASADTLSIDLHAGSCSDTAFQTFTIGNIGECHPAHEAFNFYVQHDIAQSFFGRNLGIRAFRNGDCSGPSSTNSLSNARSCVGAEGASFMLTTIN</sequence>
<protein>
    <submittedName>
        <fullName evidence="1">Uncharacterized protein</fullName>
    </submittedName>
</protein>
<proteinExistence type="predicted"/>
<dbReference type="OrthoDB" id="4883669at2759"/>
<reference evidence="1 2" key="1">
    <citation type="journal article" date="2011" name="Genome Biol.">
        <title>Comparative genome sequence analysis underscores mycoparasitism as the ancestral life style of Trichoderma.</title>
        <authorList>
            <person name="Kubicek C.P."/>
            <person name="Herrera-Estrella A."/>
            <person name="Seidl-Seiboth V."/>
            <person name="Martinez D.A."/>
            <person name="Druzhinina I.S."/>
            <person name="Thon M."/>
            <person name="Zeilinger S."/>
            <person name="Casas-Flores S."/>
            <person name="Horwitz B.A."/>
            <person name="Mukherjee P.K."/>
            <person name="Mukherjee M."/>
            <person name="Kredics L."/>
            <person name="Alcaraz L.D."/>
            <person name="Aerts A."/>
            <person name="Antal Z."/>
            <person name="Atanasova L."/>
            <person name="Cervantes-Badillo M.G."/>
            <person name="Challacombe J."/>
            <person name="Chertkov O."/>
            <person name="McCluskey K."/>
            <person name="Coulpier F."/>
            <person name="Deshpande N."/>
            <person name="von Doehren H."/>
            <person name="Ebbole D.J."/>
            <person name="Esquivel-Naranjo E.U."/>
            <person name="Fekete E."/>
            <person name="Flipphi M."/>
            <person name="Glaser F."/>
            <person name="Gomez-Rodriguez E.Y."/>
            <person name="Gruber S."/>
            <person name="Han C."/>
            <person name="Henrissat B."/>
            <person name="Hermosa R."/>
            <person name="Hernandez-Onate M."/>
            <person name="Karaffa L."/>
            <person name="Kosti I."/>
            <person name="Le Crom S."/>
            <person name="Lindquist E."/>
            <person name="Lucas S."/>
            <person name="Luebeck M."/>
            <person name="Luebeck P.S."/>
            <person name="Margeot A."/>
            <person name="Metz B."/>
            <person name="Misra M."/>
            <person name="Nevalainen H."/>
            <person name="Omann M."/>
            <person name="Packer N."/>
            <person name="Perrone G."/>
            <person name="Uresti-Rivera E.E."/>
            <person name="Salamov A."/>
            <person name="Schmoll M."/>
            <person name="Seiboth B."/>
            <person name="Shapiro H."/>
            <person name="Sukno S."/>
            <person name="Tamayo-Ramos J.A."/>
            <person name="Tisch D."/>
            <person name="Wiest A."/>
            <person name="Wilkinson H.H."/>
            <person name="Zhang M."/>
            <person name="Coutinho P.M."/>
            <person name="Kenerley C.M."/>
            <person name="Monte E."/>
            <person name="Baker S.E."/>
            <person name="Grigoriev I.V."/>
        </authorList>
    </citation>
    <scope>NUCLEOTIDE SEQUENCE [LARGE SCALE GENOMIC DNA]</scope>
    <source>
        <strain evidence="2">ATCC 20476 / IMI 206040</strain>
    </source>
</reference>
<dbReference type="HOGENOM" id="CLU_1441234_0_0_1"/>